<dbReference type="Proteomes" id="UP000279307">
    <property type="component" value="Chromosome 8"/>
</dbReference>
<keyword evidence="1" id="KW-1133">Transmembrane helix</keyword>
<evidence type="ECO:0000256" key="1">
    <source>
        <dbReference type="SAM" id="Phobius"/>
    </source>
</evidence>
<name>A0A3L8DGV0_OOCBI</name>
<feature type="transmembrane region" description="Helical" evidence="1">
    <location>
        <begin position="75"/>
        <end position="97"/>
    </location>
</feature>
<feature type="non-terminal residue" evidence="2">
    <location>
        <position position="1"/>
    </location>
</feature>
<dbReference type="EMBL" id="QOIP01000008">
    <property type="protein sequence ID" value="RLU19403.1"/>
    <property type="molecule type" value="Genomic_DNA"/>
</dbReference>
<organism evidence="2">
    <name type="scientific">Ooceraea biroi</name>
    <name type="common">Clonal raider ant</name>
    <name type="synonym">Cerapachys biroi</name>
    <dbReference type="NCBI Taxonomy" id="2015173"/>
    <lineage>
        <taxon>Eukaryota</taxon>
        <taxon>Metazoa</taxon>
        <taxon>Ecdysozoa</taxon>
        <taxon>Arthropoda</taxon>
        <taxon>Hexapoda</taxon>
        <taxon>Insecta</taxon>
        <taxon>Pterygota</taxon>
        <taxon>Neoptera</taxon>
        <taxon>Endopterygota</taxon>
        <taxon>Hymenoptera</taxon>
        <taxon>Apocrita</taxon>
        <taxon>Aculeata</taxon>
        <taxon>Formicoidea</taxon>
        <taxon>Formicidae</taxon>
        <taxon>Dorylinae</taxon>
        <taxon>Ooceraea</taxon>
    </lineage>
</organism>
<evidence type="ECO:0000313" key="2">
    <source>
        <dbReference type="EMBL" id="RLU19403.1"/>
    </source>
</evidence>
<gene>
    <name evidence="2" type="ORF">DMN91_007960</name>
</gene>
<sequence>GLKTFARSQIEAESRIASIVQLITLKELAEELGAWSLELMNQQYLHLPFKSKIQKDTEGRKCLMSYFCTVASTKYFIIFFKVFSIKFGYSILQLIAIRY</sequence>
<keyword evidence="1" id="KW-0812">Transmembrane</keyword>
<protein>
    <submittedName>
        <fullName evidence="2">Uncharacterized protein</fullName>
    </submittedName>
</protein>
<reference evidence="2" key="2">
    <citation type="submission" date="2018-07" db="EMBL/GenBank/DDBJ databases">
        <authorList>
            <person name="Mckenzie S.K."/>
            <person name="Kronauer D.J.C."/>
        </authorList>
    </citation>
    <scope>NUCLEOTIDE SEQUENCE</scope>
    <source>
        <strain evidence="2">Clonal line C1</strain>
    </source>
</reference>
<comment type="caution">
    <text evidence="2">The sequence shown here is derived from an EMBL/GenBank/DDBJ whole genome shotgun (WGS) entry which is preliminary data.</text>
</comment>
<proteinExistence type="predicted"/>
<keyword evidence="1" id="KW-0472">Membrane</keyword>
<reference evidence="2" key="1">
    <citation type="journal article" date="2018" name="Genome Res.">
        <title>The genomic architecture and molecular evolution of ant odorant receptors.</title>
        <authorList>
            <person name="McKenzie S.K."/>
            <person name="Kronauer D.J.C."/>
        </authorList>
    </citation>
    <scope>NUCLEOTIDE SEQUENCE [LARGE SCALE GENOMIC DNA]</scope>
    <source>
        <strain evidence="2">Clonal line C1</strain>
    </source>
</reference>
<dbReference type="AlphaFoldDB" id="A0A3L8DGV0"/>
<accession>A0A3L8DGV0</accession>